<feature type="transmembrane region" description="Helical" evidence="14">
    <location>
        <begin position="452"/>
        <end position="476"/>
    </location>
</feature>
<keyword evidence="7" id="KW-0378">Hydrolase</keyword>
<dbReference type="STRING" id="1764295.A0A5B8MVL2"/>
<evidence type="ECO:0000256" key="10">
    <source>
        <dbReference type="ARBA" id="ARBA00022989"/>
    </source>
</evidence>
<keyword evidence="17" id="KW-1185">Reference proteome</keyword>
<evidence type="ECO:0000256" key="3">
    <source>
        <dbReference type="ARBA" id="ARBA00010918"/>
    </source>
</evidence>
<proteinExistence type="inferred from homology"/>
<dbReference type="Gene3D" id="3.40.630.10">
    <property type="entry name" value="Zn peptidases"/>
    <property type="match status" value="1"/>
</dbReference>
<dbReference type="PANTHER" id="PTHR12147:SF22">
    <property type="entry name" value="ENDOPLASMIC RETICULUM METALLOPEPTIDASE 1"/>
    <property type="match status" value="1"/>
</dbReference>
<dbReference type="Pfam" id="PF04389">
    <property type="entry name" value="Peptidase_M28"/>
    <property type="match status" value="1"/>
</dbReference>
<dbReference type="PROSITE" id="PS51257">
    <property type="entry name" value="PROKAR_LIPOPROTEIN"/>
    <property type="match status" value="1"/>
</dbReference>
<evidence type="ECO:0000256" key="12">
    <source>
        <dbReference type="ARBA" id="ARBA00023136"/>
    </source>
</evidence>
<keyword evidence="4" id="KW-0645">Protease</keyword>
<feature type="transmembrane region" description="Helical" evidence="14">
    <location>
        <begin position="554"/>
        <end position="578"/>
    </location>
</feature>
<sequence>MKEKVLSWKLVRIVLFYVVVVSCVYWSWHRVPEVVRDEDDGKDRIEGLSASHAFSEERAMRHVHQLAEVIGQRQVGTYGLVRAEEYLLEESLKVKRMCKELGTCVAEVTEDTVSGAFQYNKTGEPLYLSYSGLKNILLTLYPKGSDLWGGNHSDHRALLLNAHFDSAMSSPGAADCASCVGVALESARALAASGPTGKVAFLLNGGEEIYMNAVHGFVKGHGKRYHKEGYKDAYFAFINLEATGSYGPDVVFRANSEALLRSYVRRAPRPRATVIAQDIFGSGVVPSDTDYSVLGGEQFGNLTGMDLATMFDSRSYHCARDTYDRIKRGSLQAYGDNVLEIVKDVSAGLEENDEDKVGDMVYFDILGLGVVSYSPKVTFFLHNLPLVLTAFVLDKELLFGSRNRIKFFLAVLKGILACCLSFACCLVFPAAAALLACAPSGEAAMTWYGKPGVAAVLLFPPALAGLLLPYLVLFMGGGEGGNKGSGKGLRKLSWDSFLSHCFGTLLVFSALSSYMTTNEKGIMGHSGYIFAYFSFSTLACLARSWSKQDVSLDGLALALHFLPLAASANVCMFAWLFFSDRLGLMGGGGESLLAAAKSDVTLAVITGICVLVCVGPLVPWILAAAPSRGSRARVVAGLLACSLLGWAYAYNFSGEDGGAFSREDPKRVFVVNSYELDTSLWAKIVPSGLALGLPGKGLKLRRGAGAERWTFMGADAAPLKPLVLDALGDVEEQDLIAPVPREFLLPHYPKQKRMKDVAHVVEDLQHHDALERSGIEVPKFRKTVSGLLGAGVLKGVRCEVIIDTNVPGYHTLNITGDLDRWSFTKGSLLPSQVGDTREHDSYIVHHHGHGDAGRHWRWWFHRKQRSQPALVTWSYTNLTETEAIAGMARKLPETVTGIYQTTLTHTFEC</sequence>
<evidence type="ECO:0000256" key="4">
    <source>
        <dbReference type="ARBA" id="ARBA00022670"/>
    </source>
</evidence>
<dbReference type="GO" id="GO:0008235">
    <property type="term" value="F:metalloexopeptidase activity"/>
    <property type="evidence" value="ECO:0007669"/>
    <property type="project" value="InterPro"/>
</dbReference>
<keyword evidence="10 14" id="KW-1133">Transmembrane helix</keyword>
<feature type="domain" description="Peptidase M28" evidence="15">
    <location>
        <begin position="151"/>
        <end position="341"/>
    </location>
</feature>
<name>A0A5B8MVL2_9CHLO</name>
<keyword evidence="11" id="KW-0482">Metalloprotease</keyword>
<evidence type="ECO:0000313" key="17">
    <source>
        <dbReference type="Proteomes" id="UP000316726"/>
    </source>
</evidence>
<dbReference type="GO" id="GO:0005789">
    <property type="term" value="C:endoplasmic reticulum membrane"/>
    <property type="evidence" value="ECO:0007669"/>
    <property type="project" value="UniProtKB-SubCell"/>
</dbReference>
<keyword evidence="12 14" id="KW-0472">Membrane</keyword>
<organism evidence="16 17">
    <name type="scientific">Chloropicon primus</name>
    <dbReference type="NCBI Taxonomy" id="1764295"/>
    <lineage>
        <taxon>Eukaryota</taxon>
        <taxon>Viridiplantae</taxon>
        <taxon>Chlorophyta</taxon>
        <taxon>Chloropicophyceae</taxon>
        <taxon>Chloropicales</taxon>
        <taxon>Chloropicaceae</taxon>
        <taxon>Chloropicon</taxon>
    </lineage>
</organism>
<dbReference type="SUPFAM" id="SSF53187">
    <property type="entry name" value="Zn-dependent exopeptidases"/>
    <property type="match status" value="1"/>
</dbReference>
<evidence type="ECO:0000256" key="2">
    <source>
        <dbReference type="ARBA" id="ARBA00004477"/>
    </source>
</evidence>
<feature type="transmembrane region" description="Helical" evidence="14">
    <location>
        <begin position="600"/>
        <end position="622"/>
    </location>
</feature>
<dbReference type="PANTHER" id="PTHR12147">
    <property type="entry name" value="METALLOPEPTIDASE M28 FAMILY MEMBER"/>
    <property type="match status" value="1"/>
</dbReference>
<dbReference type="Proteomes" id="UP000316726">
    <property type="component" value="Chromosome 13"/>
</dbReference>
<evidence type="ECO:0000256" key="9">
    <source>
        <dbReference type="ARBA" id="ARBA00022833"/>
    </source>
</evidence>
<comment type="subcellular location">
    <subcellularLocation>
        <location evidence="2">Endoplasmic reticulum membrane</location>
        <topology evidence="2">Multi-pass membrane protein</topology>
    </subcellularLocation>
</comment>
<keyword evidence="6" id="KW-0479">Metal-binding</keyword>
<dbReference type="GO" id="GO:0006508">
    <property type="term" value="P:proteolysis"/>
    <property type="evidence" value="ECO:0007669"/>
    <property type="project" value="UniProtKB-KW"/>
</dbReference>
<evidence type="ECO:0000256" key="5">
    <source>
        <dbReference type="ARBA" id="ARBA00022692"/>
    </source>
</evidence>
<evidence type="ECO:0000256" key="6">
    <source>
        <dbReference type="ARBA" id="ARBA00022723"/>
    </source>
</evidence>
<feature type="transmembrane region" description="Helical" evidence="14">
    <location>
        <begin position="522"/>
        <end position="542"/>
    </location>
</feature>
<evidence type="ECO:0000256" key="7">
    <source>
        <dbReference type="ARBA" id="ARBA00022801"/>
    </source>
</evidence>
<comment type="cofactor">
    <cofactor evidence="1">
        <name>Zn(2+)</name>
        <dbReference type="ChEBI" id="CHEBI:29105"/>
    </cofactor>
</comment>
<dbReference type="CDD" id="cd03875">
    <property type="entry name" value="M28_Fxna_like"/>
    <property type="match status" value="1"/>
</dbReference>
<keyword evidence="9" id="KW-0862">Zinc</keyword>
<dbReference type="InterPro" id="IPR048024">
    <property type="entry name" value="Fxna-like_M28_dom"/>
</dbReference>
<keyword evidence="8" id="KW-0256">Endoplasmic reticulum</keyword>
<reference evidence="16 17" key="1">
    <citation type="submission" date="2018-07" db="EMBL/GenBank/DDBJ databases">
        <title>The complete nuclear genome of the prasinophyte Chloropicon primus (CCMP1205).</title>
        <authorList>
            <person name="Pombert J.-F."/>
            <person name="Otis C."/>
            <person name="Turmel M."/>
            <person name="Lemieux C."/>
        </authorList>
    </citation>
    <scope>NUCLEOTIDE SEQUENCE [LARGE SCALE GENOMIC DNA]</scope>
    <source>
        <strain evidence="16 17">CCMP1205</strain>
    </source>
</reference>
<gene>
    <name evidence="16" type="ORF">A3770_13p70970</name>
</gene>
<dbReference type="GO" id="GO:0046872">
    <property type="term" value="F:metal ion binding"/>
    <property type="evidence" value="ECO:0007669"/>
    <property type="project" value="UniProtKB-KW"/>
</dbReference>
<evidence type="ECO:0000259" key="15">
    <source>
        <dbReference type="Pfam" id="PF04389"/>
    </source>
</evidence>
<dbReference type="EMBL" id="CP031046">
    <property type="protein sequence ID" value="QDZ24579.1"/>
    <property type="molecule type" value="Genomic_DNA"/>
</dbReference>
<accession>A0A5B8MVL2</accession>
<protein>
    <submittedName>
        <fullName evidence="16">Endoplasmic reticulum metallopeptidase</fullName>
    </submittedName>
</protein>
<dbReference type="InterPro" id="IPR007484">
    <property type="entry name" value="Peptidase_M28"/>
</dbReference>
<dbReference type="OrthoDB" id="76293at2759"/>
<evidence type="ECO:0000313" key="16">
    <source>
        <dbReference type="EMBL" id="QDZ24579.1"/>
    </source>
</evidence>
<evidence type="ECO:0000256" key="1">
    <source>
        <dbReference type="ARBA" id="ARBA00001947"/>
    </source>
</evidence>
<feature type="transmembrane region" description="Helical" evidence="14">
    <location>
        <begin position="497"/>
        <end position="516"/>
    </location>
</feature>
<dbReference type="AlphaFoldDB" id="A0A5B8MVL2"/>
<evidence type="ECO:0000256" key="14">
    <source>
        <dbReference type="SAM" id="Phobius"/>
    </source>
</evidence>
<evidence type="ECO:0000256" key="11">
    <source>
        <dbReference type="ARBA" id="ARBA00023049"/>
    </source>
</evidence>
<evidence type="ECO:0000256" key="13">
    <source>
        <dbReference type="ARBA" id="ARBA00023180"/>
    </source>
</evidence>
<dbReference type="FunFam" id="3.40.630.10:FF:000008">
    <property type="entry name" value="Endoplasmic reticulum metallopeptidase 1"/>
    <property type="match status" value="1"/>
</dbReference>
<feature type="transmembrane region" description="Helical" evidence="14">
    <location>
        <begin position="634"/>
        <end position="652"/>
    </location>
</feature>
<dbReference type="InterPro" id="IPR045175">
    <property type="entry name" value="M28_fam"/>
</dbReference>
<feature type="transmembrane region" description="Helical" evidence="14">
    <location>
        <begin position="407"/>
        <end position="432"/>
    </location>
</feature>
<keyword evidence="13" id="KW-0325">Glycoprotein</keyword>
<evidence type="ECO:0000256" key="8">
    <source>
        <dbReference type="ARBA" id="ARBA00022824"/>
    </source>
</evidence>
<comment type="similarity">
    <text evidence="3">Belongs to the peptidase M28 family.</text>
</comment>
<keyword evidence="5 14" id="KW-0812">Transmembrane</keyword>
<feature type="transmembrane region" description="Helical" evidence="14">
    <location>
        <begin position="6"/>
        <end position="28"/>
    </location>
</feature>